<feature type="domain" description="Alanine dehydrogenase/pyridine nucleotide transhydrogenase NAD(H)-binding" evidence="9">
    <location>
        <begin position="164"/>
        <end position="329"/>
    </location>
</feature>
<dbReference type="PANTHER" id="PTHR10160:SF19">
    <property type="entry name" value="PROTON-TRANSLOCATING NAD(P)(+) TRANSHYDROGENASE"/>
    <property type="match status" value="1"/>
</dbReference>
<dbReference type="InterPro" id="IPR008143">
    <property type="entry name" value="Ala_DH/PNT_CS2"/>
</dbReference>
<dbReference type="InterPro" id="IPR007886">
    <property type="entry name" value="AlaDH/PNT_N"/>
</dbReference>
<evidence type="ECO:0000256" key="6">
    <source>
        <dbReference type="ARBA" id="ARBA00022967"/>
    </source>
</evidence>
<dbReference type="GO" id="GO:0005886">
    <property type="term" value="C:plasma membrane"/>
    <property type="evidence" value="ECO:0007669"/>
    <property type="project" value="TreeGrafter"/>
</dbReference>
<reference evidence="11 12" key="1">
    <citation type="submission" date="2009-02" db="EMBL/GenBank/DDBJ databases">
        <title>Sequencing of the draft genome and assembly of Dethiobacter alkaliphilus AHT 1.</title>
        <authorList>
            <consortium name="US DOE Joint Genome Institute (JGI-PGF)"/>
            <person name="Lucas S."/>
            <person name="Copeland A."/>
            <person name="Lapidus A."/>
            <person name="Glavina del Rio T."/>
            <person name="Dalin E."/>
            <person name="Tice H."/>
            <person name="Bruce D."/>
            <person name="Goodwin L."/>
            <person name="Pitluck S."/>
            <person name="Larimer F."/>
            <person name="Land M.L."/>
            <person name="Hauser L."/>
            <person name="Muyzer G."/>
        </authorList>
    </citation>
    <scope>NUCLEOTIDE SEQUENCE [LARGE SCALE GENOMIC DNA]</scope>
    <source>
        <strain evidence="11 12">AHT 1</strain>
    </source>
</reference>
<comment type="similarity">
    <text evidence="2">Belongs to the AlaDH/PNT family.</text>
</comment>
<comment type="catalytic activity">
    <reaction evidence="8">
        <text>NAD(+) + NADPH + H(+)(in) = NADH + NADP(+) + H(+)(out)</text>
        <dbReference type="Rhea" id="RHEA:47992"/>
        <dbReference type="ChEBI" id="CHEBI:15378"/>
        <dbReference type="ChEBI" id="CHEBI:57540"/>
        <dbReference type="ChEBI" id="CHEBI:57783"/>
        <dbReference type="ChEBI" id="CHEBI:57945"/>
        <dbReference type="ChEBI" id="CHEBI:58349"/>
        <dbReference type="EC" id="7.1.1.1"/>
    </reaction>
</comment>
<comment type="function">
    <text evidence="1">The transhydrogenation between NADH and NADP is coupled to respiration and ATP hydrolysis and functions as a proton pump across the membrane.</text>
</comment>
<dbReference type="InterPro" id="IPR007698">
    <property type="entry name" value="AlaDH/PNT_NAD(H)-bd"/>
</dbReference>
<evidence type="ECO:0000256" key="3">
    <source>
        <dbReference type="ARBA" id="ARBA00012943"/>
    </source>
</evidence>
<dbReference type="InterPro" id="IPR036291">
    <property type="entry name" value="NAD(P)-bd_dom_sf"/>
</dbReference>
<dbReference type="PROSITE" id="PS00837">
    <property type="entry name" value="ALADH_PNT_2"/>
    <property type="match status" value="1"/>
</dbReference>
<keyword evidence="11" id="KW-0560">Oxidoreductase</keyword>
<dbReference type="AlphaFoldDB" id="C0GFJ6"/>
<dbReference type="CDD" id="cd05304">
    <property type="entry name" value="Rubrum_tdh"/>
    <property type="match status" value="1"/>
</dbReference>
<dbReference type="GO" id="GO:0042853">
    <property type="term" value="P:L-alanine catabolic process"/>
    <property type="evidence" value="ECO:0007669"/>
    <property type="project" value="UniProtKB-UniPathway"/>
</dbReference>
<evidence type="ECO:0000313" key="12">
    <source>
        <dbReference type="Proteomes" id="UP000006443"/>
    </source>
</evidence>
<dbReference type="GO" id="GO:0008750">
    <property type="term" value="F:proton-translocating NAD(P)+ transhydrogenase activity"/>
    <property type="evidence" value="ECO:0007669"/>
    <property type="project" value="UniProtKB-EC"/>
</dbReference>
<dbReference type="GO" id="GO:0016491">
    <property type="term" value="F:oxidoreductase activity"/>
    <property type="evidence" value="ECO:0007669"/>
    <property type="project" value="UniProtKB-KW"/>
</dbReference>
<dbReference type="SMART" id="SM01003">
    <property type="entry name" value="AlaDh_PNT_N"/>
    <property type="match status" value="1"/>
</dbReference>
<keyword evidence="5" id="KW-0521">NADP</keyword>
<dbReference type="EMBL" id="ACJM01000005">
    <property type="protein sequence ID" value="EEG77956.1"/>
    <property type="molecule type" value="Genomic_DNA"/>
</dbReference>
<protein>
    <recommendedName>
        <fullName evidence="3">proton-translocating NAD(P)(+) transhydrogenase</fullName>
        <ecNumber evidence="3">7.1.1.1</ecNumber>
    </recommendedName>
</protein>
<evidence type="ECO:0000256" key="2">
    <source>
        <dbReference type="ARBA" id="ARBA00005689"/>
    </source>
</evidence>
<sequence>MANLQFSGLVFGIPKEIMSGERRVSANPDTIEQFIAGGAKVLVEQGAGEGSFIRDEEYVKVGAEICREPMQVFGNADIILKVKEPAFNEIQKMHEADMMHAGQALVTFLHPAAPANHNLVKTLAEKGILSLTLDSIPRISRAQEMDALTSMSTVAGYKSVLFAANTLTKFVPMTGTAVGMIKPATALIIGAGVAGLQAAATAKRLGAVVYATDIRPDALEHAKSLGVKVIETGIPHELTTGQGGYAKNLPEEWLLKERAIIRETVVNADIVIGSALVPGKVAPILITEEMVKQMKPGSVIIDISIDQGGNCDLTVGGEIVRRYDVTIDGTKNIPGMVPTTSTWMFARNIYNFVSNLLKDGKLQINLEDEIISSSIVTKDGEILHAGAREAMGLD</sequence>
<dbReference type="Proteomes" id="UP000006443">
    <property type="component" value="Unassembled WGS sequence"/>
</dbReference>
<keyword evidence="7" id="KW-0520">NAD</keyword>
<evidence type="ECO:0000256" key="4">
    <source>
        <dbReference type="ARBA" id="ARBA00022741"/>
    </source>
</evidence>
<dbReference type="Gene3D" id="3.40.50.720">
    <property type="entry name" value="NAD(P)-binding Rossmann-like Domain"/>
    <property type="match status" value="2"/>
</dbReference>
<evidence type="ECO:0000259" key="9">
    <source>
        <dbReference type="SMART" id="SM01002"/>
    </source>
</evidence>
<comment type="caution">
    <text evidence="11">The sequence shown here is derived from an EMBL/GenBank/DDBJ whole genome shotgun (WGS) entry which is preliminary data.</text>
</comment>
<evidence type="ECO:0000256" key="7">
    <source>
        <dbReference type="ARBA" id="ARBA00023027"/>
    </source>
</evidence>
<dbReference type="GO" id="GO:0006740">
    <property type="term" value="P:NADPH regeneration"/>
    <property type="evidence" value="ECO:0007669"/>
    <property type="project" value="TreeGrafter"/>
</dbReference>
<dbReference type="STRING" id="555088.DealDRAFT_1255"/>
<evidence type="ECO:0000256" key="8">
    <source>
        <dbReference type="ARBA" id="ARBA00048202"/>
    </source>
</evidence>
<proteinExistence type="inferred from homology"/>
<dbReference type="Pfam" id="PF01262">
    <property type="entry name" value="AlaDh_PNT_C"/>
    <property type="match status" value="1"/>
</dbReference>
<gene>
    <name evidence="11" type="ORF">DealDRAFT_1255</name>
</gene>
<evidence type="ECO:0000313" key="11">
    <source>
        <dbReference type="EMBL" id="EEG77956.1"/>
    </source>
</evidence>
<name>C0GFJ6_DETAL</name>
<evidence type="ECO:0000256" key="1">
    <source>
        <dbReference type="ARBA" id="ARBA00003943"/>
    </source>
</evidence>
<keyword evidence="12" id="KW-1185">Reference proteome</keyword>
<evidence type="ECO:0000256" key="5">
    <source>
        <dbReference type="ARBA" id="ARBA00022857"/>
    </source>
</evidence>
<feature type="domain" description="Alanine dehydrogenase/pyridine nucleotide transhydrogenase N-terminal" evidence="10">
    <location>
        <begin position="12"/>
        <end position="155"/>
    </location>
</feature>
<dbReference type="Pfam" id="PF05222">
    <property type="entry name" value="AlaDh_PNT_N"/>
    <property type="match status" value="1"/>
</dbReference>
<dbReference type="RefSeq" id="WP_008515882.1">
    <property type="nucleotide sequence ID" value="NZ_ACJM01000005.1"/>
</dbReference>
<dbReference type="SMART" id="SM01002">
    <property type="entry name" value="AlaDh_PNT_C"/>
    <property type="match status" value="1"/>
</dbReference>
<dbReference type="EC" id="7.1.1.1" evidence="3"/>
<dbReference type="PANTHER" id="PTHR10160">
    <property type="entry name" value="NAD(P) TRANSHYDROGENASE"/>
    <property type="match status" value="1"/>
</dbReference>
<dbReference type="SUPFAM" id="SSF52283">
    <property type="entry name" value="Formate/glycerate dehydrogenase catalytic domain-like"/>
    <property type="match status" value="1"/>
</dbReference>
<dbReference type="UniPathway" id="UPA00527">
    <property type="reaction ID" value="UER00585"/>
</dbReference>
<keyword evidence="6" id="KW-1278">Translocase</keyword>
<dbReference type="SUPFAM" id="SSF51735">
    <property type="entry name" value="NAD(P)-binding Rossmann-fold domains"/>
    <property type="match status" value="1"/>
</dbReference>
<accession>C0GFJ6</accession>
<dbReference type="eggNOG" id="COG3288">
    <property type="taxonomic scope" value="Bacteria"/>
</dbReference>
<evidence type="ECO:0000259" key="10">
    <source>
        <dbReference type="SMART" id="SM01003"/>
    </source>
</evidence>
<organism evidence="11 12">
    <name type="scientific">Dethiobacter alkaliphilus AHT 1</name>
    <dbReference type="NCBI Taxonomy" id="555088"/>
    <lineage>
        <taxon>Bacteria</taxon>
        <taxon>Bacillati</taxon>
        <taxon>Bacillota</taxon>
        <taxon>Dethiobacteria</taxon>
        <taxon>Dethiobacterales</taxon>
        <taxon>Dethiobacteraceae</taxon>
        <taxon>Dethiobacter</taxon>
    </lineage>
</organism>
<dbReference type="GO" id="GO:0050661">
    <property type="term" value="F:NADP binding"/>
    <property type="evidence" value="ECO:0007669"/>
    <property type="project" value="TreeGrafter"/>
</dbReference>
<keyword evidence="4" id="KW-0547">Nucleotide-binding</keyword>